<gene>
    <name evidence="2" type="ORF">AVDCRST_MAG30-868</name>
</gene>
<feature type="compositionally biased region" description="Basic residues" evidence="1">
    <location>
        <begin position="133"/>
        <end position="157"/>
    </location>
</feature>
<accession>A0A6J4RU60</accession>
<dbReference type="EMBL" id="CADCVS010000142">
    <property type="protein sequence ID" value="CAA9482234.1"/>
    <property type="molecule type" value="Genomic_DNA"/>
</dbReference>
<reference evidence="2" key="1">
    <citation type="submission" date="2020-02" db="EMBL/GenBank/DDBJ databases">
        <authorList>
            <person name="Meier V. D."/>
        </authorList>
    </citation>
    <scope>NUCLEOTIDE SEQUENCE</scope>
    <source>
        <strain evidence="2">AVDCRST_MAG30</strain>
    </source>
</reference>
<feature type="region of interest" description="Disordered" evidence="1">
    <location>
        <begin position="77"/>
        <end position="180"/>
    </location>
</feature>
<sequence length="265" mass="27748">EHRRHPARPHRGGRPARPLAALAQRGPARARRAAAVDDRAGGLPARHDGAVRAPHGARGLPDRLLHVVDRAAVLPAGGGLRRRGDGREPRARHRAGALRPLPGGARAAGGARRRADPRCGDPLPRADDGRAGGRPRGRRGDHRRRPRDGRPLRRRDRLLRDRRAVGGLHGGDLPHPAGRAAHAAGRLPRGLPLDGLHAAGPAARVARGRGDVQPGHLRARARAPGDGLGDRAEPRAHLAGHRGAGRAVPRALAAGAVRAAAHGAL</sequence>
<feature type="compositionally biased region" description="Low complexity" evidence="1">
    <location>
        <begin position="97"/>
        <end position="110"/>
    </location>
</feature>
<feature type="region of interest" description="Disordered" evidence="1">
    <location>
        <begin position="36"/>
        <end position="57"/>
    </location>
</feature>
<feature type="compositionally biased region" description="Basic and acidic residues" evidence="1">
    <location>
        <begin position="113"/>
        <end position="131"/>
    </location>
</feature>
<name>A0A6J4RU60_9ACTN</name>
<evidence type="ECO:0000313" key="2">
    <source>
        <dbReference type="EMBL" id="CAA9482234.1"/>
    </source>
</evidence>
<feature type="non-terminal residue" evidence="2">
    <location>
        <position position="1"/>
    </location>
</feature>
<protein>
    <submittedName>
        <fullName evidence="2">Uncharacterized protein</fullName>
    </submittedName>
</protein>
<evidence type="ECO:0000256" key="1">
    <source>
        <dbReference type="SAM" id="MobiDB-lite"/>
    </source>
</evidence>
<organism evidence="2">
    <name type="scientific">uncultured Solirubrobacteraceae bacterium</name>
    <dbReference type="NCBI Taxonomy" id="1162706"/>
    <lineage>
        <taxon>Bacteria</taxon>
        <taxon>Bacillati</taxon>
        <taxon>Actinomycetota</taxon>
        <taxon>Thermoleophilia</taxon>
        <taxon>Solirubrobacterales</taxon>
        <taxon>Solirubrobacteraceae</taxon>
        <taxon>environmental samples</taxon>
    </lineage>
</organism>
<feature type="non-terminal residue" evidence="2">
    <location>
        <position position="265"/>
    </location>
</feature>
<feature type="compositionally biased region" description="Basic and acidic residues" evidence="1">
    <location>
        <begin position="36"/>
        <end position="50"/>
    </location>
</feature>
<proteinExistence type="predicted"/>
<dbReference type="AlphaFoldDB" id="A0A6J4RU60"/>